<accession>A0A0L0V1Z9</accession>
<evidence type="ECO:0008006" key="4">
    <source>
        <dbReference type="Google" id="ProtNLM"/>
    </source>
</evidence>
<dbReference type="SUPFAM" id="SSF53098">
    <property type="entry name" value="Ribonuclease H-like"/>
    <property type="match status" value="1"/>
</dbReference>
<dbReference type="PANTHER" id="PTHR46169">
    <property type="entry name" value="DNA REPLICATION-RELATED ELEMENT FACTOR, ISOFORM A"/>
    <property type="match status" value="1"/>
</dbReference>
<dbReference type="STRING" id="1165861.A0A0L0V1Z9"/>
<dbReference type="OrthoDB" id="2505635at2759"/>
<gene>
    <name evidence="2" type="ORF">PSTG_13386</name>
</gene>
<sequence length="526" mass="59161">MKRVPQLCAIWCAQGARPFSALGEEAHRGILHPIVVKNLSARKTVSDDIARLYTAVQEEFIQALQNHTGAMYLGLDAWQSPNGFDILGTVIYRLVEDDRHGFHLEAMPLDFVQLQRSHTGVYLAETVQLIVEKFWVKDKICGIVTDNALNNGTMIEAIKSFKWPRFKGEGQWIRCFAHILSLVAQVILRPFGSHKKKKSNVCLLDEALDSDDEDEDGDPDDPDDQIQLFATVDSGDEEEDDTNGGNDTEECLASNLIGEEEIELGADDLNEMSDEDEDDKYTTASCKESLAKFRAISRKLNKSPNSKALFKETCKDLECAKPHSVGRDVRTRWNSTLEQLASILRCSSAILEWQKDKCHGPARQHHINQHDLDLARDLVEVLQPFYEITLEVSVRGAARIADIVVFIDQITSHLSSAISDKREDYPAALRNACCSGLRLTNKYYTLTDCSPLYRVAMVLHPSFKDEYFKLAQWQPEWIEEAIRLTREMWETHYKPAPAQPSTSQQAIPVSKPQKGVLAGLIGASEA</sequence>
<dbReference type="GO" id="GO:0006357">
    <property type="term" value="P:regulation of transcription by RNA polymerase II"/>
    <property type="evidence" value="ECO:0007669"/>
    <property type="project" value="TreeGrafter"/>
</dbReference>
<dbReference type="EMBL" id="AJIL01000142">
    <property type="protein sequence ID" value="KNE93211.1"/>
    <property type="molecule type" value="Genomic_DNA"/>
</dbReference>
<proteinExistence type="predicted"/>
<evidence type="ECO:0000313" key="2">
    <source>
        <dbReference type="EMBL" id="KNE93211.1"/>
    </source>
</evidence>
<dbReference type="Proteomes" id="UP000054564">
    <property type="component" value="Unassembled WGS sequence"/>
</dbReference>
<dbReference type="PANTHER" id="PTHR46169:SF15">
    <property type="entry name" value="INNER CENTROMERE PROTEIN A-LIKE ISOFORM X1-RELATED"/>
    <property type="match status" value="1"/>
</dbReference>
<reference evidence="3" key="1">
    <citation type="submission" date="2014-03" db="EMBL/GenBank/DDBJ databases">
        <title>The Genome Sequence of Puccinia striiformis f. sp. tritici PST-78.</title>
        <authorList>
            <consortium name="The Broad Institute Genome Sequencing Platform"/>
            <person name="Cuomo C."/>
            <person name="Hulbert S."/>
            <person name="Chen X."/>
            <person name="Walker B."/>
            <person name="Young S.K."/>
            <person name="Zeng Q."/>
            <person name="Gargeya S."/>
            <person name="Fitzgerald M."/>
            <person name="Haas B."/>
            <person name="Abouelleil A."/>
            <person name="Alvarado L."/>
            <person name="Arachchi H.M."/>
            <person name="Berlin A.M."/>
            <person name="Chapman S.B."/>
            <person name="Goldberg J."/>
            <person name="Griggs A."/>
            <person name="Gujja S."/>
            <person name="Hansen M."/>
            <person name="Howarth C."/>
            <person name="Imamovic A."/>
            <person name="Larimer J."/>
            <person name="McCowan C."/>
            <person name="Montmayeur A."/>
            <person name="Murphy C."/>
            <person name="Neiman D."/>
            <person name="Pearson M."/>
            <person name="Priest M."/>
            <person name="Roberts A."/>
            <person name="Saif S."/>
            <person name="Shea T."/>
            <person name="Sisk P."/>
            <person name="Sykes S."/>
            <person name="Wortman J."/>
            <person name="Nusbaum C."/>
            <person name="Birren B."/>
        </authorList>
    </citation>
    <scope>NUCLEOTIDE SEQUENCE [LARGE SCALE GENOMIC DNA]</scope>
    <source>
        <strain evidence="3">race PST-78</strain>
    </source>
</reference>
<protein>
    <recommendedName>
        <fullName evidence="4">DUF659 domain-containing protein</fullName>
    </recommendedName>
</protein>
<comment type="caution">
    <text evidence="2">The sequence shown here is derived from an EMBL/GenBank/DDBJ whole genome shotgun (WGS) entry which is preliminary data.</text>
</comment>
<evidence type="ECO:0000313" key="3">
    <source>
        <dbReference type="Proteomes" id="UP000054564"/>
    </source>
</evidence>
<keyword evidence="3" id="KW-1185">Reference proteome</keyword>
<feature type="region of interest" description="Disordered" evidence="1">
    <location>
        <begin position="231"/>
        <end position="252"/>
    </location>
</feature>
<dbReference type="AlphaFoldDB" id="A0A0L0V1Z9"/>
<dbReference type="GO" id="GO:0005634">
    <property type="term" value="C:nucleus"/>
    <property type="evidence" value="ECO:0007669"/>
    <property type="project" value="TreeGrafter"/>
</dbReference>
<dbReference type="InterPro" id="IPR052717">
    <property type="entry name" value="Vacuolar_transposase_reg"/>
</dbReference>
<dbReference type="InterPro" id="IPR012337">
    <property type="entry name" value="RNaseH-like_sf"/>
</dbReference>
<organism evidence="2 3">
    <name type="scientific">Puccinia striiformis f. sp. tritici PST-78</name>
    <dbReference type="NCBI Taxonomy" id="1165861"/>
    <lineage>
        <taxon>Eukaryota</taxon>
        <taxon>Fungi</taxon>
        <taxon>Dikarya</taxon>
        <taxon>Basidiomycota</taxon>
        <taxon>Pucciniomycotina</taxon>
        <taxon>Pucciniomycetes</taxon>
        <taxon>Pucciniales</taxon>
        <taxon>Pucciniaceae</taxon>
        <taxon>Puccinia</taxon>
    </lineage>
</organism>
<name>A0A0L0V1Z9_9BASI</name>
<feature type="compositionally biased region" description="Acidic residues" evidence="1">
    <location>
        <begin position="234"/>
        <end position="250"/>
    </location>
</feature>
<evidence type="ECO:0000256" key="1">
    <source>
        <dbReference type="SAM" id="MobiDB-lite"/>
    </source>
</evidence>